<keyword evidence="1" id="KW-0812">Transmembrane</keyword>
<sequence>MIINIEASLIYFCMLFSTVIITPIFYYVYRITRDIVASYCQRQFVNQCAKIFKENEAIVKHTVYSILDIVSNVENHTNNYLNNSLLYKAIGLSCEKIVDIFKTYISNYNTSDLYNYTPDLYNNTINPINNASIYDHIDGNMNTLKPTTPIYCSTTCNPVGDYCVQTHNYSETPVLTPLTCEKTVDKISELNKRYIRSKNRSNYRNRRIRFRPFESRKKTVNDSILDTPISEVSDILSINSPQTENNIQNTIDNTIDNYYSKCIDTIDLVGINPNCQDEYKNKLKNCLDMLKNPETNPSDYINHVMESFGFDKKDASVQSLLKIYGLDKYASDSETNNANDSVSDNVSDNVSEYIDEISDNKVTIESEESDNE</sequence>
<accession>G5CT00</accession>
<keyword evidence="3" id="KW-1185">Reference proteome</keyword>
<dbReference type="Proteomes" id="UP000202558">
    <property type="component" value="Segment"/>
</dbReference>
<gene>
    <name evidence="2" type="primary">mchi_403</name>
</gene>
<proteinExistence type="predicted"/>
<name>G5CT00_9VIRU</name>
<keyword evidence="1" id="KW-1133">Transmembrane helix</keyword>
<organism evidence="2 3">
    <name type="scientific">Megavirus chiliensis</name>
    <dbReference type="NCBI Taxonomy" id="1094892"/>
    <lineage>
        <taxon>Viruses</taxon>
        <taxon>Varidnaviria</taxon>
        <taxon>Bamfordvirae</taxon>
        <taxon>Nucleocytoviricota</taxon>
        <taxon>Megaviricetes</taxon>
        <taxon>Imitervirales</taxon>
        <taxon>Mimiviridae</taxon>
        <taxon>Megamimivirinae</taxon>
        <taxon>Megavirus</taxon>
        <taxon>Megavirus chilense</taxon>
    </lineage>
</organism>
<feature type="transmembrane region" description="Helical" evidence="1">
    <location>
        <begin position="9"/>
        <end position="29"/>
    </location>
</feature>
<dbReference type="EMBL" id="JN258408">
    <property type="protein sequence ID" value="AEQ32898.1"/>
    <property type="molecule type" value="Genomic_DNA"/>
</dbReference>
<protein>
    <submittedName>
        <fullName evidence="2">Uncharacterized protein</fullName>
    </submittedName>
</protein>
<evidence type="ECO:0000256" key="1">
    <source>
        <dbReference type="SAM" id="Phobius"/>
    </source>
</evidence>
<evidence type="ECO:0000313" key="3">
    <source>
        <dbReference type="Proteomes" id="UP000202558"/>
    </source>
</evidence>
<dbReference type="KEGG" id="vg:11256821"/>
<reference evidence="2 3" key="1">
    <citation type="journal article" date="2011" name="Proc. Natl. Acad. Sci. U.S.A.">
        <title>Distant Mimivirus relative with a larger genome highlights the fundamental features of Megaviridae.</title>
        <authorList>
            <person name="Arslan D."/>
            <person name="Legendre M."/>
            <person name="Seltzer V."/>
            <person name="Abergel C."/>
            <person name="Claverie J.M."/>
        </authorList>
    </citation>
    <scope>NUCLEOTIDE SEQUENCE [LARGE SCALE GENOMIC DNA]</scope>
    <source>
        <strain evidence="2">Claverie Las Cruses</strain>
    </source>
</reference>
<evidence type="ECO:0000313" key="2">
    <source>
        <dbReference type="EMBL" id="AEQ32898.1"/>
    </source>
</evidence>
<dbReference type="OrthoDB" id="36989at10239"/>
<keyword evidence="1" id="KW-0472">Membrane</keyword>